<accession>A0A6P8XND7</accession>
<dbReference type="RefSeq" id="XP_034114548.2">
    <property type="nucleotide sequence ID" value="XM_034258657.2"/>
</dbReference>
<evidence type="ECO:0000313" key="2">
    <source>
        <dbReference type="Proteomes" id="UP000515160"/>
    </source>
</evidence>
<evidence type="ECO:0000256" key="1">
    <source>
        <dbReference type="SAM" id="Phobius"/>
    </source>
</evidence>
<keyword evidence="1" id="KW-0472">Membrane</keyword>
<dbReference type="InterPro" id="IPR032004">
    <property type="entry name" value="DUF4790"/>
</dbReference>
<gene>
    <name evidence="3" type="primary">LOC117574727</name>
</gene>
<dbReference type="GeneID" id="117574727"/>
<dbReference type="OrthoDB" id="7675754at2759"/>
<reference evidence="3" key="1">
    <citation type="submission" date="2025-08" db="UniProtKB">
        <authorList>
            <consortium name="RefSeq"/>
        </authorList>
    </citation>
    <scope>IDENTIFICATION</scope>
    <source>
        <strain evidence="3">15112-1751.03</strain>
        <tissue evidence="3">Whole Adult</tissue>
    </source>
</reference>
<dbReference type="Proteomes" id="UP000515160">
    <property type="component" value="Chromosome 2R"/>
</dbReference>
<sequence>MRMAAKDILSTPYASFHFIVFLLLLLFKPCLVILVFFGQRPFAPIRVISAIFHRKAQKLTCRQLIITLSFWFYTNRHSLDSQHVDRFYDEYETIDFTKRKEKEFYDDISQDPTYSKFKVPFQMICQERYSDSIKRYDQQFSHEIRNIIDNQSTAREACYFVRTVAYTTLWPPYHNEKELDHSSRLFYALTPEEKARFQYIMSNDFSYT</sequence>
<organism evidence="2 3">
    <name type="scientific">Drosophila albomicans</name>
    <name type="common">Fruit fly</name>
    <dbReference type="NCBI Taxonomy" id="7291"/>
    <lineage>
        <taxon>Eukaryota</taxon>
        <taxon>Metazoa</taxon>
        <taxon>Ecdysozoa</taxon>
        <taxon>Arthropoda</taxon>
        <taxon>Hexapoda</taxon>
        <taxon>Insecta</taxon>
        <taxon>Pterygota</taxon>
        <taxon>Neoptera</taxon>
        <taxon>Endopterygota</taxon>
        <taxon>Diptera</taxon>
        <taxon>Brachycera</taxon>
        <taxon>Muscomorpha</taxon>
        <taxon>Ephydroidea</taxon>
        <taxon>Drosophilidae</taxon>
        <taxon>Drosophila</taxon>
    </lineage>
</organism>
<keyword evidence="2" id="KW-1185">Reference proteome</keyword>
<name>A0A6P8XND7_DROAB</name>
<evidence type="ECO:0000313" key="3">
    <source>
        <dbReference type="RefSeq" id="XP_034114548.2"/>
    </source>
</evidence>
<keyword evidence="1" id="KW-1133">Transmembrane helix</keyword>
<protein>
    <submittedName>
        <fullName evidence="3">Uncharacterized protein LOC117574727</fullName>
    </submittedName>
</protein>
<feature type="transmembrane region" description="Helical" evidence="1">
    <location>
        <begin position="16"/>
        <end position="37"/>
    </location>
</feature>
<dbReference type="AlphaFoldDB" id="A0A6P8XND7"/>
<keyword evidence="1" id="KW-0812">Transmembrane</keyword>
<dbReference type="Pfam" id="PF16037">
    <property type="entry name" value="DUF4790"/>
    <property type="match status" value="1"/>
</dbReference>
<proteinExistence type="predicted"/>